<organism evidence="20 21">
    <name type="scientific">Tectimicrobiota bacterium</name>
    <dbReference type="NCBI Taxonomy" id="2528274"/>
    <lineage>
        <taxon>Bacteria</taxon>
        <taxon>Pseudomonadati</taxon>
        <taxon>Nitrospinota/Tectimicrobiota group</taxon>
        <taxon>Candidatus Tectimicrobiota</taxon>
    </lineage>
</organism>
<dbReference type="InterPro" id="IPR004358">
    <property type="entry name" value="Sig_transdc_His_kin-like_C"/>
</dbReference>
<evidence type="ECO:0000256" key="16">
    <source>
        <dbReference type="ARBA" id="ARBA00023014"/>
    </source>
</evidence>
<dbReference type="Pfam" id="PF02518">
    <property type="entry name" value="HATPase_c"/>
    <property type="match status" value="1"/>
</dbReference>
<dbReference type="PROSITE" id="PS50109">
    <property type="entry name" value="HIS_KIN"/>
    <property type="match status" value="1"/>
</dbReference>
<dbReference type="PRINTS" id="PR00344">
    <property type="entry name" value="BCTRLSENSOR"/>
</dbReference>
<comment type="subcellular location">
    <subcellularLocation>
        <location evidence="3">Cytoplasm</location>
    </subcellularLocation>
</comment>
<gene>
    <name evidence="20" type="ORF">HY730_01820</name>
</gene>
<feature type="non-terminal residue" evidence="20">
    <location>
        <position position="1"/>
    </location>
</feature>
<dbReference type="GO" id="GO:0005524">
    <property type="term" value="F:ATP binding"/>
    <property type="evidence" value="ECO:0007669"/>
    <property type="project" value="UniProtKB-KW"/>
</dbReference>
<dbReference type="SMART" id="SM00387">
    <property type="entry name" value="HATPase_c"/>
    <property type="match status" value="1"/>
</dbReference>
<dbReference type="GO" id="GO:0005737">
    <property type="term" value="C:cytoplasm"/>
    <property type="evidence" value="ECO:0007669"/>
    <property type="project" value="UniProtKB-SubCell"/>
</dbReference>
<dbReference type="GO" id="GO:0046872">
    <property type="term" value="F:metal ion binding"/>
    <property type="evidence" value="ECO:0007669"/>
    <property type="project" value="UniProtKB-KW"/>
</dbReference>
<dbReference type="InterPro" id="IPR050482">
    <property type="entry name" value="Sensor_HK_TwoCompSys"/>
</dbReference>
<evidence type="ECO:0000256" key="17">
    <source>
        <dbReference type="ARBA" id="ARBA00024827"/>
    </source>
</evidence>
<dbReference type="CDD" id="cd16917">
    <property type="entry name" value="HATPase_UhpB-NarQ-NarX-like"/>
    <property type="match status" value="1"/>
</dbReference>
<dbReference type="PANTHER" id="PTHR24421">
    <property type="entry name" value="NITRATE/NITRITE SENSOR PROTEIN NARX-RELATED"/>
    <property type="match status" value="1"/>
</dbReference>
<dbReference type="InterPro" id="IPR005467">
    <property type="entry name" value="His_kinase_dom"/>
</dbReference>
<dbReference type="SUPFAM" id="SSF55874">
    <property type="entry name" value="ATPase domain of HSP90 chaperone/DNA topoisomerase II/histidine kinase"/>
    <property type="match status" value="1"/>
</dbReference>
<accession>A0A933LQ95</accession>
<evidence type="ECO:0000256" key="12">
    <source>
        <dbReference type="ARBA" id="ARBA00022777"/>
    </source>
</evidence>
<evidence type="ECO:0000256" key="10">
    <source>
        <dbReference type="ARBA" id="ARBA00022723"/>
    </source>
</evidence>
<protein>
    <recommendedName>
        <fullName evidence="5">Oxygen sensor histidine kinase NreB</fullName>
        <ecNumber evidence="4">2.7.13.3</ecNumber>
    </recommendedName>
    <alternativeName>
        <fullName evidence="18">Nitrogen regulation protein B</fullName>
    </alternativeName>
</protein>
<name>A0A933LQ95_UNCTE</name>
<sequence length="308" mass="33950">EEIETINNEMSSANHFAWQKAAHNLGIIYSGIAAPLLSRSKVIGCLELINLRPEEKFTNSDLPVVGAIADQIAVAIENARLYESLQEKEILRGQLLERAISAQEEERKRIARELHDEAGQSLTALTISLAQFDDSLPADNERAREMLQQSKGLAEGLLAEIRRLISDLRPTILDELGLIPALKRYAKQYSEMVPLDIQVKVGGTGKRLSPQLETALYRITQEALNNASKHARASAASVYLNFNGSKVTLMVEDNGLGFDLQEVLKSRDRSRGLGLLGMQERAVLCGGQFHIDSQPGKGTRVMVEVPIV</sequence>
<evidence type="ECO:0000256" key="9">
    <source>
        <dbReference type="ARBA" id="ARBA00022679"/>
    </source>
</evidence>
<keyword evidence="14" id="KW-0408">Iron</keyword>
<evidence type="ECO:0000256" key="2">
    <source>
        <dbReference type="ARBA" id="ARBA00001966"/>
    </source>
</evidence>
<dbReference type="InterPro" id="IPR003594">
    <property type="entry name" value="HATPase_dom"/>
</dbReference>
<dbReference type="InterPro" id="IPR036890">
    <property type="entry name" value="HATPase_C_sf"/>
</dbReference>
<dbReference type="Proteomes" id="UP000772181">
    <property type="component" value="Unassembled WGS sequence"/>
</dbReference>
<dbReference type="EC" id="2.7.13.3" evidence="4"/>
<dbReference type="GO" id="GO:0016020">
    <property type="term" value="C:membrane"/>
    <property type="evidence" value="ECO:0007669"/>
    <property type="project" value="InterPro"/>
</dbReference>
<keyword evidence="9" id="KW-0808">Transferase</keyword>
<evidence type="ECO:0000256" key="14">
    <source>
        <dbReference type="ARBA" id="ARBA00023004"/>
    </source>
</evidence>
<reference evidence="20" key="1">
    <citation type="submission" date="2020-07" db="EMBL/GenBank/DDBJ databases">
        <title>Huge and variable diversity of episymbiotic CPR bacteria and DPANN archaea in groundwater ecosystems.</title>
        <authorList>
            <person name="He C.Y."/>
            <person name="Keren R."/>
            <person name="Whittaker M."/>
            <person name="Farag I.F."/>
            <person name="Doudna J."/>
            <person name="Cate J.H.D."/>
            <person name="Banfield J.F."/>
        </authorList>
    </citation>
    <scope>NUCLEOTIDE SEQUENCE</scope>
    <source>
        <strain evidence="20">NC_groundwater_1482_Ag_S-0.65um_47_24</strain>
    </source>
</reference>
<comment type="cofactor">
    <cofactor evidence="2">
        <name>[4Fe-4S] cluster</name>
        <dbReference type="ChEBI" id="CHEBI:49883"/>
    </cofactor>
</comment>
<evidence type="ECO:0000256" key="3">
    <source>
        <dbReference type="ARBA" id="ARBA00004496"/>
    </source>
</evidence>
<evidence type="ECO:0000256" key="8">
    <source>
        <dbReference type="ARBA" id="ARBA00022553"/>
    </source>
</evidence>
<dbReference type="GO" id="GO:0051539">
    <property type="term" value="F:4 iron, 4 sulfur cluster binding"/>
    <property type="evidence" value="ECO:0007669"/>
    <property type="project" value="UniProtKB-KW"/>
</dbReference>
<keyword evidence="15" id="KW-0902">Two-component regulatory system</keyword>
<dbReference type="GO" id="GO:0000155">
    <property type="term" value="F:phosphorelay sensor kinase activity"/>
    <property type="evidence" value="ECO:0007669"/>
    <property type="project" value="InterPro"/>
</dbReference>
<evidence type="ECO:0000259" key="19">
    <source>
        <dbReference type="PROSITE" id="PS50109"/>
    </source>
</evidence>
<keyword evidence="7" id="KW-0963">Cytoplasm</keyword>
<dbReference type="InterPro" id="IPR011712">
    <property type="entry name" value="Sig_transdc_His_kin_sub3_dim/P"/>
</dbReference>
<comment type="function">
    <text evidence="17">Member of the two-component regulatory system NreB/NreC involved in the control of dissimilatory nitrate/nitrite reduction in response to oxygen. NreB functions as a direct oxygen sensor histidine kinase which is autophosphorylated, in the absence of oxygen, probably at the conserved histidine residue, and transfers its phosphate group probably to a conserved aspartate residue of NreC. NreB/NreC activates the expression of the nitrate (narGHJI) and nitrite (nir) reductase operons, as well as the putative nitrate transporter gene narT.</text>
</comment>
<evidence type="ECO:0000256" key="7">
    <source>
        <dbReference type="ARBA" id="ARBA00022490"/>
    </source>
</evidence>
<dbReference type="SUPFAM" id="SSF55781">
    <property type="entry name" value="GAF domain-like"/>
    <property type="match status" value="1"/>
</dbReference>
<keyword evidence="6" id="KW-0004">4Fe-4S</keyword>
<dbReference type="Gene3D" id="3.30.450.40">
    <property type="match status" value="1"/>
</dbReference>
<dbReference type="AlphaFoldDB" id="A0A933LQ95"/>
<dbReference type="Pfam" id="PF07730">
    <property type="entry name" value="HisKA_3"/>
    <property type="match status" value="1"/>
</dbReference>
<proteinExistence type="predicted"/>
<dbReference type="Pfam" id="PF01590">
    <property type="entry name" value="GAF"/>
    <property type="match status" value="1"/>
</dbReference>
<comment type="catalytic activity">
    <reaction evidence="1">
        <text>ATP + protein L-histidine = ADP + protein N-phospho-L-histidine.</text>
        <dbReference type="EC" id="2.7.13.3"/>
    </reaction>
</comment>
<dbReference type="Gene3D" id="1.20.5.1930">
    <property type="match status" value="1"/>
</dbReference>
<evidence type="ECO:0000256" key="18">
    <source>
        <dbReference type="ARBA" id="ARBA00030800"/>
    </source>
</evidence>
<evidence type="ECO:0000256" key="5">
    <source>
        <dbReference type="ARBA" id="ARBA00017322"/>
    </source>
</evidence>
<evidence type="ECO:0000256" key="13">
    <source>
        <dbReference type="ARBA" id="ARBA00022840"/>
    </source>
</evidence>
<dbReference type="Gene3D" id="3.30.565.10">
    <property type="entry name" value="Histidine kinase-like ATPase, C-terminal domain"/>
    <property type="match status" value="1"/>
</dbReference>
<evidence type="ECO:0000256" key="11">
    <source>
        <dbReference type="ARBA" id="ARBA00022741"/>
    </source>
</evidence>
<keyword evidence="11" id="KW-0547">Nucleotide-binding</keyword>
<keyword evidence="12 20" id="KW-0418">Kinase</keyword>
<keyword evidence="16" id="KW-0411">Iron-sulfur</keyword>
<dbReference type="InterPro" id="IPR029016">
    <property type="entry name" value="GAF-like_dom_sf"/>
</dbReference>
<dbReference type="EMBL" id="JACQWF010000085">
    <property type="protein sequence ID" value="MBI4595097.1"/>
    <property type="molecule type" value="Genomic_DNA"/>
</dbReference>
<evidence type="ECO:0000256" key="4">
    <source>
        <dbReference type="ARBA" id="ARBA00012438"/>
    </source>
</evidence>
<dbReference type="PANTHER" id="PTHR24421:SF10">
    <property type="entry name" value="NITRATE_NITRITE SENSOR PROTEIN NARQ"/>
    <property type="match status" value="1"/>
</dbReference>
<comment type="caution">
    <text evidence="20">The sequence shown here is derived from an EMBL/GenBank/DDBJ whole genome shotgun (WGS) entry which is preliminary data.</text>
</comment>
<keyword evidence="13" id="KW-0067">ATP-binding</keyword>
<dbReference type="GO" id="GO:0046983">
    <property type="term" value="F:protein dimerization activity"/>
    <property type="evidence" value="ECO:0007669"/>
    <property type="project" value="InterPro"/>
</dbReference>
<dbReference type="InterPro" id="IPR003018">
    <property type="entry name" value="GAF"/>
</dbReference>
<evidence type="ECO:0000313" key="21">
    <source>
        <dbReference type="Proteomes" id="UP000772181"/>
    </source>
</evidence>
<keyword evidence="10" id="KW-0479">Metal-binding</keyword>
<evidence type="ECO:0000256" key="6">
    <source>
        <dbReference type="ARBA" id="ARBA00022485"/>
    </source>
</evidence>
<evidence type="ECO:0000313" key="20">
    <source>
        <dbReference type="EMBL" id="MBI4595097.1"/>
    </source>
</evidence>
<evidence type="ECO:0000256" key="1">
    <source>
        <dbReference type="ARBA" id="ARBA00000085"/>
    </source>
</evidence>
<evidence type="ECO:0000256" key="15">
    <source>
        <dbReference type="ARBA" id="ARBA00023012"/>
    </source>
</evidence>
<keyword evidence="8" id="KW-0597">Phosphoprotein</keyword>
<feature type="domain" description="Histidine kinase" evidence="19">
    <location>
        <begin position="113"/>
        <end position="308"/>
    </location>
</feature>